<protein>
    <submittedName>
        <fullName evidence="1">Uncharacterized protein</fullName>
    </submittedName>
</protein>
<organism evidence="1 2">
    <name type="scientific">Polarella glacialis</name>
    <name type="common">Dinoflagellate</name>
    <dbReference type="NCBI Taxonomy" id="89957"/>
    <lineage>
        <taxon>Eukaryota</taxon>
        <taxon>Sar</taxon>
        <taxon>Alveolata</taxon>
        <taxon>Dinophyceae</taxon>
        <taxon>Suessiales</taxon>
        <taxon>Suessiaceae</taxon>
        <taxon>Polarella</taxon>
    </lineage>
</organism>
<evidence type="ECO:0000313" key="2">
    <source>
        <dbReference type="Proteomes" id="UP000654075"/>
    </source>
</evidence>
<dbReference type="EMBL" id="CAJNNV010030357">
    <property type="protein sequence ID" value="CAE8632263.1"/>
    <property type="molecule type" value="Genomic_DNA"/>
</dbReference>
<keyword evidence="2" id="KW-1185">Reference proteome</keyword>
<gene>
    <name evidence="1" type="ORF">PGLA1383_LOCUS48246</name>
</gene>
<accession>A0A813H3G2</accession>
<proteinExistence type="predicted"/>
<sequence length="158" mass="15922">MPAEGKSSLSVALEPLQLQWLREQAKAHSLPDEGKAVRCCVNFAAQAEGSGPPGSLALSSGATSGCEELVVAVAAGQEAWLRTGPGDVPSAVRAVVAECMRRSPAEVFGVVRCKTNTTEAGGPARPADAQPLCAAGASAHAALAEDEQAHATGCACSK</sequence>
<name>A0A813H3G2_POLGL</name>
<reference evidence="1" key="1">
    <citation type="submission" date="2021-02" db="EMBL/GenBank/DDBJ databases">
        <authorList>
            <person name="Dougan E. K."/>
            <person name="Rhodes N."/>
            <person name="Thang M."/>
            <person name="Chan C."/>
        </authorList>
    </citation>
    <scope>NUCLEOTIDE SEQUENCE</scope>
</reference>
<dbReference type="OrthoDB" id="48398at2759"/>
<dbReference type="Proteomes" id="UP000654075">
    <property type="component" value="Unassembled WGS sequence"/>
</dbReference>
<dbReference type="AlphaFoldDB" id="A0A813H3G2"/>
<comment type="caution">
    <text evidence="1">The sequence shown here is derived from an EMBL/GenBank/DDBJ whole genome shotgun (WGS) entry which is preliminary data.</text>
</comment>
<evidence type="ECO:0000313" key="1">
    <source>
        <dbReference type="EMBL" id="CAE8632263.1"/>
    </source>
</evidence>
<dbReference type="OMA" id="HATGCAC"/>